<dbReference type="PROSITE" id="PS00092">
    <property type="entry name" value="N6_MTASE"/>
    <property type="match status" value="1"/>
</dbReference>
<dbReference type="EMBL" id="JBHTIF010000006">
    <property type="protein sequence ID" value="MFD0727530.1"/>
    <property type="molecule type" value="Genomic_DNA"/>
</dbReference>
<dbReference type="GO" id="GO:0008168">
    <property type="term" value="F:methyltransferase activity"/>
    <property type="evidence" value="ECO:0007669"/>
    <property type="project" value="UniProtKB-KW"/>
</dbReference>
<dbReference type="PANTHER" id="PTHR33841">
    <property type="entry name" value="DNA METHYLTRANSFERASE YEEA-RELATED"/>
    <property type="match status" value="1"/>
</dbReference>
<sequence>MNFIENETAQKLRGGYYTPDDLAAFLCEWVMEIEPRRVLEPSCGDGVFLGALRQVGAPEDLAITAIELDEVEAVKAKRRVEEIGLKAGNIHSTDFLSWALDMTGKAEGTFDAVIGNPPFVRYQYLPQPFQQKAEQVFRELGLPFTKHTNAWVPFILASMRMLRPGGRLAMVVPAEIIHVMHAQSLRSYLGEECSRLVIVDPEKLWFDGTLQGAVLLMAEKRQDEKAKAQGLGIYEVKDREFLRVKPSAVFAAPQSINGKTVAGKWTRALLDKETRDLFDELAEHEEVHRFSDVADVDVGIVTGANKFFLVTDDVVAEHGLERWAHPMFGRSEHCPGVIYDKKQHSANAKMGNPTNFLWFPDNEPMRYKKSRSYIEAGEEDALHTRYKCRIRSPWFAVPSVYSTEIGMLKRSHDLPRLILNKAGAYTTDTAYRIRTLNGTSADKLVSCFINSLTALSAELEGRHYGGGVLELVPSEIEKLLMPLPSKVNISIKDLDKKVRTESARGVLQANSQEVLGGLGLSKVKQDIVFNGWKRLRNRRHRTSSDEEASETV</sequence>
<accession>A0ABW2YK46</accession>
<organism evidence="10 11">
    <name type="scientific">Lysobacter brunescens</name>
    <dbReference type="NCBI Taxonomy" id="262323"/>
    <lineage>
        <taxon>Bacteria</taxon>
        <taxon>Pseudomonadati</taxon>
        <taxon>Pseudomonadota</taxon>
        <taxon>Gammaproteobacteria</taxon>
        <taxon>Lysobacterales</taxon>
        <taxon>Lysobacteraceae</taxon>
        <taxon>Lysobacter</taxon>
    </lineage>
</organism>
<evidence type="ECO:0000256" key="1">
    <source>
        <dbReference type="ARBA" id="ARBA00006594"/>
    </source>
</evidence>
<keyword evidence="11" id="KW-1185">Reference proteome</keyword>
<dbReference type="Pfam" id="PF22837">
    <property type="entry name" value="M_Eco57I_C"/>
    <property type="match status" value="1"/>
</dbReference>
<reference evidence="11" key="1">
    <citation type="journal article" date="2019" name="Int. J. Syst. Evol. Microbiol.">
        <title>The Global Catalogue of Microorganisms (GCM) 10K type strain sequencing project: providing services to taxonomists for standard genome sequencing and annotation.</title>
        <authorList>
            <consortium name="The Broad Institute Genomics Platform"/>
            <consortium name="The Broad Institute Genome Sequencing Center for Infectious Disease"/>
            <person name="Wu L."/>
            <person name="Ma J."/>
        </authorList>
    </citation>
    <scope>NUCLEOTIDE SEQUENCE [LARGE SCALE GENOMIC DNA]</scope>
    <source>
        <strain evidence="11">CCUG 55585</strain>
    </source>
</reference>
<name>A0ABW2YK46_9GAMM</name>
<evidence type="ECO:0000256" key="4">
    <source>
        <dbReference type="ARBA" id="ARBA00022679"/>
    </source>
</evidence>
<evidence type="ECO:0000259" key="8">
    <source>
        <dbReference type="Pfam" id="PF07669"/>
    </source>
</evidence>
<dbReference type="InterPro" id="IPR011639">
    <property type="entry name" value="MethylTrfase_TaqI-like_dom"/>
</dbReference>
<evidence type="ECO:0000259" key="9">
    <source>
        <dbReference type="Pfam" id="PF22837"/>
    </source>
</evidence>
<dbReference type="PRINTS" id="PR00507">
    <property type="entry name" value="N12N6MTFRASE"/>
</dbReference>
<evidence type="ECO:0000256" key="6">
    <source>
        <dbReference type="ARBA" id="ARBA00022747"/>
    </source>
</evidence>
<protein>
    <recommendedName>
        <fullName evidence="2">site-specific DNA-methyltransferase (adenine-specific)</fullName>
        <ecNumber evidence="2">2.1.1.72</ecNumber>
    </recommendedName>
</protein>
<proteinExistence type="inferred from homology"/>
<evidence type="ECO:0000256" key="2">
    <source>
        <dbReference type="ARBA" id="ARBA00011900"/>
    </source>
</evidence>
<dbReference type="SUPFAM" id="SSF53335">
    <property type="entry name" value="S-adenosyl-L-methionine-dependent methyltransferases"/>
    <property type="match status" value="1"/>
</dbReference>
<dbReference type="CDD" id="cd02440">
    <property type="entry name" value="AdoMet_MTases"/>
    <property type="match status" value="1"/>
</dbReference>
<feature type="domain" description="Type II methyltransferase M.TaqI-like" evidence="8">
    <location>
        <begin position="91"/>
        <end position="200"/>
    </location>
</feature>
<dbReference type="GO" id="GO:0032259">
    <property type="term" value="P:methylation"/>
    <property type="evidence" value="ECO:0007669"/>
    <property type="project" value="UniProtKB-KW"/>
</dbReference>
<keyword evidence="3 10" id="KW-0489">Methyltransferase</keyword>
<dbReference type="InterPro" id="IPR002052">
    <property type="entry name" value="DNA_methylase_N6_adenine_CS"/>
</dbReference>
<keyword evidence="6" id="KW-0680">Restriction system</keyword>
<keyword evidence="5" id="KW-0949">S-adenosyl-L-methionine</keyword>
<dbReference type="EC" id="2.1.1.72" evidence="2"/>
<evidence type="ECO:0000256" key="3">
    <source>
        <dbReference type="ARBA" id="ARBA00022603"/>
    </source>
</evidence>
<keyword evidence="4" id="KW-0808">Transferase</keyword>
<dbReference type="InterPro" id="IPR050953">
    <property type="entry name" value="N4_N6_ade-DNA_methylase"/>
</dbReference>
<dbReference type="PANTHER" id="PTHR33841:SF5">
    <property type="entry name" value="DNA METHYLASE (MODIFICATION METHYLASE) (METHYLTRANSFERASE)-RELATED"/>
    <property type="match status" value="1"/>
</dbReference>
<evidence type="ECO:0000256" key="5">
    <source>
        <dbReference type="ARBA" id="ARBA00022691"/>
    </source>
</evidence>
<feature type="domain" description="Type II methyltransferase M.Eco57I C-terminal" evidence="9">
    <location>
        <begin position="263"/>
        <end position="515"/>
    </location>
</feature>
<comment type="caution">
    <text evidence="10">The sequence shown here is derived from an EMBL/GenBank/DDBJ whole genome shotgun (WGS) entry which is preliminary data.</text>
</comment>
<dbReference type="Gene3D" id="3.40.50.150">
    <property type="entry name" value="Vaccinia Virus protein VP39"/>
    <property type="match status" value="1"/>
</dbReference>
<dbReference type="Pfam" id="PF07669">
    <property type="entry name" value="Eco57I"/>
    <property type="match status" value="1"/>
</dbReference>
<dbReference type="InterPro" id="IPR029063">
    <property type="entry name" value="SAM-dependent_MTases_sf"/>
</dbReference>
<dbReference type="Proteomes" id="UP001597110">
    <property type="component" value="Unassembled WGS sequence"/>
</dbReference>
<evidence type="ECO:0000313" key="11">
    <source>
        <dbReference type="Proteomes" id="UP001597110"/>
    </source>
</evidence>
<gene>
    <name evidence="10" type="ORF">ACFQ0E_18200</name>
</gene>
<evidence type="ECO:0000313" key="10">
    <source>
        <dbReference type="EMBL" id="MFD0727530.1"/>
    </source>
</evidence>
<dbReference type="RefSeq" id="WP_386826296.1">
    <property type="nucleotide sequence ID" value="NZ_JBHTIF010000006.1"/>
</dbReference>
<evidence type="ECO:0000256" key="7">
    <source>
        <dbReference type="ARBA" id="ARBA00047942"/>
    </source>
</evidence>
<dbReference type="InterPro" id="IPR054520">
    <property type="entry name" value="M_Eco57I_C"/>
</dbReference>
<comment type="catalytic activity">
    <reaction evidence="7">
        <text>a 2'-deoxyadenosine in DNA + S-adenosyl-L-methionine = an N(6)-methyl-2'-deoxyadenosine in DNA + S-adenosyl-L-homocysteine + H(+)</text>
        <dbReference type="Rhea" id="RHEA:15197"/>
        <dbReference type="Rhea" id="RHEA-COMP:12418"/>
        <dbReference type="Rhea" id="RHEA-COMP:12419"/>
        <dbReference type="ChEBI" id="CHEBI:15378"/>
        <dbReference type="ChEBI" id="CHEBI:57856"/>
        <dbReference type="ChEBI" id="CHEBI:59789"/>
        <dbReference type="ChEBI" id="CHEBI:90615"/>
        <dbReference type="ChEBI" id="CHEBI:90616"/>
        <dbReference type="EC" id="2.1.1.72"/>
    </reaction>
</comment>
<comment type="similarity">
    <text evidence="1">Belongs to the N(4)/N(6)-methyltransferase family.</text>
</comment>